<reference evidence="1" key="2">
    <citation type="submission" date="2024-04" db="EMBL/GenBank/DDBJ databases">
        <authorList>
            <person name="Diaz M."/>
            <person name="Bach T."/>
            <person name="Gonzalez Anta G."/>
            <person name="Agaras B."/>
            <person name="Wibberg D."/>
            <person name="Noguera F."/>
            <person name="Canciani W."/>
            <person name="Ybarra T."/>
            <person name="Nunez M.L."/>
            <person name="Valverde C."/>
        </authorList>
    </citation>
    <scope>NUCLEOTIDE SEQUENCE</scope>
    <source>
        <strain evidence="1">1008</strain>
    </source>
</reference>
<dbReference type="Proteomes" id="UP001056907">
    <property type="component" value="Chromosome"/>
</dbReference>
<protein>
    <submittedName>
        <fullName evidence="1">Uncharacterized protein</fullName>
    </submittedName>
</protein>
<reference evidence="1" key="1">
    <citation type="journal article" date="2022" name="Front. Plant Sci.">
        <title>Agronomic efficiency and genome mining analysis of the wheat-biostimulant rhizospheric bacterium Pseudomonas pergaminensis sp. nov. strain 1008T.</title>
        <authorList>
            <person name="Diaz M."/>
            <person name="Bach T."/>
            <person name="Gonzalez Anta G."/>
            <person name="Agaras B."/>
            <person name="Wibberg D."/>
            <person name="Noguera F."/>
            <person name="Canciani W."/>
            <person name="Valverde C."/>
        </authorList>
    </citation>
    <scope>NUCLEOTIDE SEQUENCE</scope>
    <source>
        <strain evidence="1">1008</strain>
    </source>
</reference>
<evidence type="ECO:0000313" key="1">
    <source>
        <dbReference type="EMBL" id="USW01104.1"/>
    </source>
</evidence>
<name>A0ABD7TI47_9PSED</name>
<evidence type="ECO:0000313" key="2">
    <source>
        <dbReference type="Proteomes" id="UP001056907"/>
    </source>
</evidence>
<sequence>MAPSPQEVLQQPPADVAELMATCNNTLIATLNAQPSLTFCANKQVLEEINGLFDRYSTQHIYLKSPEDTLTDPPTEHDRALITLVNDALHQCRTPDYYSPRHDFYIYKKNTFTRLDDTSQLTIRTLINTLLEPDYYLNSLNRYWNATRSATEQTNQSFIAKTVARLIQCEASLRFETASLEPASVALVRQLNTATSPETLNIFHLSLQDTTQTDGIPLVGAFAISTWPPVEHSTVNPTVLYLPGQRLAEFSSPTALKTHLRERLKNVNGRQQLLISVAHRQHSAFEGLTQRASQDGSVNLLPVTAVEDFFEHQISLLITKQRQDIEHHWSVSRSAQGSVAERINQSANLAPLLDFSEAIERHARPLLALSAQRREATRAAQQRLIQQQTERSIDFTGLIAQLKSLQAQTAPQPLAHQFFTPHRQSPLYKACAQAVTVLQKLKNDTDFTTWLSTWPSKTEAGLGAWTILAKLISNQPAIVDSPLTRFTIQGKLLPLSEVPTYWRNDVHTLIAARRDIGDGIREDGTVQFDLALKFYGVHIATDSPLQLVIERLQERAATLSLEIDDDRLPFDELIDEQGDASLQQLLIHRQTTGEKLIFKQLIEAFLTPQREAQALKTPTVVLEQLLNTPQCLELGKQLVKALDWYTAQDETPPVKVLRGLVWRALWLHFERPADPARVTVAGEEIATPRHWGHSYDYIREQIERSLIRNHKLTPGGVHLALRLLQRGSAAEIWVRGIPDDLRYASSIAWVNFKAGVMLAQAIAPDAAQHMTFQQLLELLATASRDATPEQKMVISIARLGPTLEWAQANGVLTSAKTDFTPEQIQLAVEALEQHEQEMIQATETISQAPPGRWSFTSDDAFEVGFRDYLSGVKAAYQTLIRALLPNLPLLDRTAIENGEVTLYALRQEIRGLQVGQENAQNIAAARGRHGFIIRAQVKHGTTHRTTYYEVFPRAAIIRARPKIKTLTINGNVVVETTGGSSRSSKGTFRRATSMPFDWEAYQHGRRPRDGVSSLVIAEQIGQVLPATAPAPSETMREAQSLSSVRSRALAAIVANDLFHTDESQLKLTAKRNVDVLDTAQQTVDDFLYYTKMLVPFWGGVEDIASGDPQRVERGALSLFTDLISFAAPIGKYVGGSARLITQAGRISFQAALPKFATLTKTFLLGAIRELNPLEAVPALLKLAGLGVLRLSAAVGRQVDAGLALFRKALGKPTIASTGRTLQSVDPRVWKPLEPQDSLFTVAGVDRVPLRSVGTDLLPEYRLIDPLTNTVFGPRYIPMGAEGLQRIPDLDDYIAPLSYEQTAELSRRANGVYDGKNQQSYVRARGQWYVVNTRYSLTGDAEFHIVHPHNKTRPTYRVVNKDGSWLPVDESGYAGMKRIDKIKKANAEKAAYYQKARDKMDIATARLEEAAKSTVFETTNQLLDRSLLHWDATQELFTLHTKNNALPIFEPKNFVSTPDLGRARLLSTIETADNLSPRYAAVVDRLEGYLQAQQNHIQRLEQTGRISQQDANSEMFTVYFANKRKAVNTIIEQTTVFKSLLDEDLEHMLDTLEKLPVNKAGPSRAPSAPFGTAKPLPSAPLLEPHLNPVPKDQVSIMIAGHQPRTPVTVFAKPRAGYDDVADVLDPDGKRIFAYIRVGEDNLWIRSTIQIEEPSGLASSSQATITLQLEGAARKMQNLIEEHDDLIVFFRTKGSAEPAGAEALIRSGATKLNQGADDLQAACIDITDEATKQGLLAQVAHFREHAARLNLMAKLLRVDLISKQAPNANALEFLHGQRGVLDIRKTQNRAAGTREIQTPGSQKVTKVPNFLDEFEIKVKGKPWAYAHMHFEQAAHTVPAKCQLRTPAQQSQGAGAQALAARESSRLDLYRAEMDWPQARRIFYPALPE</sequence>
<dbReference type="EMBL" id="CP078013">
    <property type="protein sequence ID" value="USW01104.1"/>
    <property type="molecule type" value="Genomic_DNA"/>
</dbReference>
<accession>A0ABD7TI47</accession>
<organism evidence="1 2">
    <name type="scientific">Pseudomonas pergaminensis</name>
    <dbReference type="NCBI Taxonomy" id="2853159"/>
    <lineage>
        <taxon>Bacteria</taxon>
        <taxon>Pseudomonadati</taxon>
        <taxon>Pseudomonadota</taxon>
        <taxon>Gammaproteobacteria</taxon>
        <taxon>Pseudomonadales</taxon>
        <taxon>Pseudomonadaceae</taxon>
        <taxon>Pseudomonas</taxon>
    </lineage>
</organism>
<proteinExistence type="predicted"/>
<dbReference type="RefSeq" id="WP_252993240.1">
    <property type="nucleotide sequence ID" value="NZ_CP078013.2"/>
</dbReference>
<gene>
    <name evidence="1" type="ORF">KUA23_29600</name>
</gene>
<dbReference type="KEGG" id="ppeg:KUA23_29600"/>